<evidence type="ECO:0000313" key="1">
    <source>
        <dbReference type="EMBL" id="MBB5019589.1"/>
    </source>
</evidence>
<comment type="caution">
    <text evidence="1">The sequence shown here is derived from an EMBL/GenBank/DDBJ whole genome shotgun (WGS) entry which is preliminary data.</text>
</comment>
<keyword evidence="2" id="KW-1185">Reference proteome</keyword>
<proteinExistence type="predicted"/>
<dbReference type="AlphaFoldDB" id="A0A840MR74"/>
<evidence type="ECO:0000313" key="2">
    <source>
        <dbReference type="Proteomes" id="UP000575898"/>
    </source>
</evidence>
<protein>
    <submittedName>
        <fullName evidence="1">Uncharacterized protein</fullName>
    </submittedName>
</protein>
<accession>A0A840MR74</accession>
<dbReference type="EMBL" id="JACHHY010000018">
    <property type="protein sequence ID" value="MBB5019589.1"/>
    <property type="molecule type" value="Genomic_DNA"/>
</dbReference>
<organism evidence="1 2">
    <name type="scientific">Chitinivorax tropicus</name>
    <dbReference type="NCBI Taxonomy" id="714531"/>
    <lineage>
        <taxon>Bacteria</taxon>
        <taxon>Pseudomonadati</taxon>
        <taxon>Pseudomonadota</taxon>
        <taxon>Betaproteobacteria</taxon>
        <taxon>Chitinivorax</taxon>
    </lineage>
</organism>
<reference evidence="1 2" key="1">
    <citation type="submission" date="2020-08" db="EMBL/GenBank/DDBJ databases">
        <title>Genomic Encyclopedia of Type Strains, Phase IV (KMG-IV): sequencing the most valuable type-strain genomes for metagenomic binning, comparative biology and taxonomic classification.</title>
        <authorList>
            <person name="Goeker M."/>
        </authorList>
    </citation>
    <scope>NUCLEOTIDE SEQUENCE [LARGE SCALE GENOMIC DNA]</scope>
    <source>
        <strain evidence="1 2">DSM 27165</strain>
    </source>
</reference>
<dbReference type="Proteomes" id="UP000575898">
    <property type="component" value="Unassembled WGS sequence"/>
</dbReference>
<dbReference type="RefSeq" id="WP_184040693.1">
    <property type="nucleotide sequence ID" value="NZ_JACHHY010000018.1"/>
</dbReference>
<name>A0A840MR74_9PROT</name>
<gene>
    <name evidence="1" type="ORF">HNQ59_002891</name>
</gene>
<sequence length="77" mass="7918">MQVPITTAGNLSLRAMALVLNRDPACLAADLLGAALADVQASCSADIQKQIRAAMHTIEQASLPENQPGTQFVAGGT</sequence>